<dbReference type="GO" id="GO:0047580">
    <property type="term" value="F:4-hydroxyproline epimerase activity"/>
    <property type="evidence" value="ECO:0007669"/>
    <property type="project" value="TreeGrafter"/>
</dbReference>
<accession>A0A0B9A0B3</accession>
<evidence type="ECO:0000313" key="3">
    <source>
        <dbReference type="EMBL" id="KHS52207.1"/>
    </source>
</evidence>
<sequence length="373" mass="39440">MKNRQLIQAVDVHAAGEPGRVLIGSGLRVKGATMAEKLRYCEEHLDDFRNIILHEPRGYPGLCSPIVVPAADPSCDFGMIVMEQGGFKPMSGSNLICTVTALIETGSVDVSEPVTELRVDTAAGVVTVRSEVEAGRAKSVTFDNVPAFVHGLDLPLEVPGYGTIPVDIVFGGQFYVQTSADSLGVDLDPGNAKEIIRAASVMRQAANETFTVRHPLLPEIDSIGLPMIHCPARTAGTDGRNAVVLPNGPVDLDDPNTWTGTFDRSPCGTGTSGRVAAMHARGELPVGKRFVHESMMGTTFTAVVKEETEVGGIPAVTPSITGRGWITGFQQLVLEADDPFPIGYTVGDIWNSGTTVAKPAADSGGANTEPHNR</sequence>
<dbReference type="PANTHER" id="PTHR33442:SF5">
    <property type="entry name" value="BIFUNCTIONAL TRANS-3-HYDROXY-L-PROLINE DEHYDRATASE_2-EPIMERASE"/>
    <property type="match status" value="1"/>
</dbReference>
<dbReference type="EMBL" id="JTJZ01000019">
    <property type="protein sequence ID" value="KHS52207.1"/>
    <property type="molecule type" value="Genomic_DNA"/>
</dbReference>
<reference evidence="3 4" key="1">
    <citation type="submission" date="2014-11" db="EMBL/GenBank/DDBJ databases">
        <title>Draft Genome Sequence of Brevibacterium linens AE038-8.</title>
        <authorList>
            <person name="Maizel D."/>
            <person name="Utturkar S.M."/>
            <person name="Brown S.D."/>
            <person name="Ferrero M."/>
            <person name="Rosen B.P."/>
        </authorList>
    </citation>
    <scope>NUCLEOTIDE SEQUENCE [LARGE SCALE GENOMIC DNA]</scope>
    <source>
        <strain evidence="3 4">AE038-8</strain>
    </source>
</reference>
<evidence type="ECO:0000256" key="2">
    <source>
        <dbReference type="PIRSR" id="PIRSR029792-1"/>
    </source>
</evidence>
<evidence type="ECO:0000256" key="1">
    <source>
        <dbReference type="ARBA" id="ARBA00007529"/>
    </source>
</evidence>
<comment type="caution">
    <text evidence="3">The sequence shown here is derived from an EMBL/GenBank/DDBJ whole genome shotgun (WGS) entry which is preliminary data.</text>
</comment>
<proteinExistence type="inferred from homology"/>
<dbReference type="RefSeq" id="WP_052239961.1">
    <property type="nucleotide sequence ID" value="NZ_JTJZ01000019.1"/>
</dbReference>
<evidence type="ECO:0000313" key="4">
    <source>
        <dbReference type="Proteomes" id="UP000031488"/>
    </source>
</evidence>
<dbReference type="AlphaFoldDB" id="A0A0B9A0B3"/>
<name>A0A0B9A0B3_BRELN</name>
<dbReference type="InterPro" id="IPR008794">
    <property type="entry name" value="Pro_racemase_fam"/>
</dbReference>
<dbReference type="SUPFAM" id="SSF54506">
    <property type="entry name" value="Diaminopimelate epimerase-like"/>
    <property type="match status" value="1"/>
</dbReference>
<dbReference type="OrthoDB" id="181267at2"/>
<protein>
    <submittedName>
        <fullName evidence="3">Proline racemase</fullName>
        <ecNumber evidence="3">5.1.1.4</ecNumber>
    </submittedName>
</protein>
<keyword evidence="3" id="KW-0413">Isomerase</keyword>
<feature type="active site" description="Proton acceptor" evidence="2">
    <location>
        <position position="91"/>
    </location>
</feature>
<dbReference type="Proteomes" id="UP000031488">
    <property type="component" value="Unassembled WGS sequence"/>
</dbReference>
<dbReference type="SFLD" id="SFLDS00028">
    <property type="entry name" value="Proline_Racemase"/>
    <property type="match status" value="1"/>
</dbReference>
<dbReference type="PATRIC" id="fig|1703.6.peg.1744"/>
<dbReference type="Pfam" id="PF05544">
    <property type="entry name" value="Pro_racemase"/>
    <property type="match status" value="1"/>
</dbReference>
<feature type="active site" description="Proton donor" evidence="2">
    <location>
        <position position="267"/>
    </location>
</feature>
<organism evidence="3 4">
    <name type="scientific">Brevibacterium linens</name>
    <dbReference type="NCBI Taxonomy" id="1703"/>
    <lineage>
        <taxon>Bacteria</taxon>
        <taxon>Bacillati</taxon>
        <taxon>Actinomycetota</taxon>
        <taxon>Actinomycetes</taxon>
        <taxon>Micrococcales</taxon>
        <taxon>Brevibacteriaceae</taxon>
        <taxon>Brevibacterium</taxon>
    </lineage>
</organism>
<dbReference type="Gene3D" id="3.10.310.10">
    <property type="entry name" value="Diaminopimelate Epimerase, Chain A, domain 1"/>
    <property type="match status" value="2"/>
</dbReference>
<dbReference type="STRING" id="1703.BLSMQ_3422"/>
<dbReference type="PIRSF" id="PIRSF029792">
    <property type="entry name" value="Pro_racemase"/>
    <property type="match status" value="1"/>
</dbReference>
<comment type="similarity">
    <text evidence="1">Belongs to the proline racemase family.</text>
</comment>
<dbReference type="GO" id="GO:0018112">
    <property type="term" value="F:proline racemase activity"/>
    <property type="evidence" value="ECO:0007669"/>
    <property type="project" value="UniProtKB-EC"/>
</dbReference>
<keyword evidence="4" id="KW-1185">Reference proteome</keyword>
<dbReference type="EC" id="5.1.1.4" evidence="3"/>
<gene>
    <name evidence="3" type="ORF">AE0388_1857</name>
</gene>
<dbReference type="PANTHER" id="PTHR33442">
    <property type="entry name" value="TRANS-3-HYDROXY-L-PROLINE DEHYDRATASE"/>
    <property type="match status" value="1"/>
</dbReference>